<keyword evidence="2" id="KW-0808">Transferase</keyword>
<dbReference type="CDD" id="cd02440">
    <property type="entry name" value="AdoMet_MTases"/>
    <property type="match status" value="1"/>
</dbReference>
<evidence type="ECO:0000256" key="2">
    <source>
        <dbReference type="ARBA" id="ARBA00022679"/>
    </source>
</evidence>
<reference evidence="6" key="1">
    <citation type="submission" date="2021-03" db="EMBL/GenBank/DDBJ databases">
        <title>Whole genome sequence of Streptomyces bomunensis MMS17-BM035.</title>
        <authorList>
            <person name="Lee J.H."/>
        </authorList>
    </citation>
    <scope>NUCLEOTIDE SEQUENCE</scope>
    <source>
        <strain evidence="6">MMS17-BM035</strain>
    </source>
</reference>
<feature type="region of interest" description="Disordered" evidence="4">
    <location>
        <begin position="237"/>
        <end position="264"/>
    </location>
</feature>
<dbReference type="Proteomes" id="UP000670475">
    <property type="component" value="Unassembled WGS sequence"/>
</dbReference>
<keyword evidence="3" id="KW-0949">S-adenosyl-L-methionine</keyword>
<evidence type="ECO:0000313" key="6">
    <source>
        <dbReference type="EMBL" id="MBP0456906.1"/>
    </source>
</evidence>
<keyword evidence="1 6" id="KW-0489">Methyltransferase</keyword>
<dbReference type="EMBL" id="JAGIQL010000012">
    <property type="protein sequence ID" value="MBP0456906.1"/>
    <property type="molecule type" value="Genomic_DNA"/>
</dbReference>
<dbReference type="Gene3D" id="3.40.50.150">
    <property type="entry name" value="Vaccinia Virus protein VP39"/>
    <property type="match status" value="1"/>
</dbReference>
<dbReference type="Pfam" id="PF13649">
    <property type="entry name" value="Methyltransf_25"/>
    <property type="match status" value="1"/>
</dbReference>
<evidence type="ECO:0000313" key="7">
    <source>
        <dbReference type="Proteomes" id="UP000670475"/>
    </source>
</evidence>
<proteinExistence type="predicted"/>
<sequence length="264" mass="28773">MTDEEFRHPALAAIYDALDPDRGDLDAYVRAVGEFGARSVLDVGCGTGVFALLLAERGVDVVAVDPAEASLVVARRKPGAARVRWIHGDATALPPLRVDAATMTANVAQAIAEPGDWHSTLRTVHAALRPGGRLVFETRDPARRAWRQWNRDASYSVTDVPGVGAVESWMQLTDVSGPLVTFLWTYVFAADGRTLTSRSTLRFREREETEADLVAHGYVVEDVRDAPDRPGREFVFVARRPSTGRDGGDSTTPPTARPGGVRRR</sequence>
<evidence type="ECO:0000259" key="5">
    <source>
        <dbReference type="Pfam" id="PF13649"/>
    </source>
</evidence>
<evidence type="ECO:0000256" key="4">
    <source>
        <dbReference type="SAM" id="MobiDB-lite"/>
    </source>
</evidence>
<evidence type="ECO:0000256" key="1">
    <source>
        <dbReference type="ARBA" id="ARBA00022603"/>
    </source>
</evidence>
<dbReference type="AlphaFoldDB" id="A0A940RU69"/>
<accession>A0A940RU69</accession>
<dbReference type="PANTHER" id="PTHR43464:SF19">
    <property type="entry name" value="UBIQUINONE BIOSYNTHESIS O-METHYLTRANSFERASE, MITOCHONDRIAL"/>
    <property type="match status" value="1"/>
</dbReference>
<dbReference type="GO" id="GO:0008168">
    <property type="term" value="F:methyltransferase activity"/>
    <property type="evidence" value="ECO:0007669"/>
    <property type="project" value="UniProtKB-KW"/>
</dbReference>
<gene>
    <name evidence="6" type="ORF">JFN87_05210</name>
</gene>
<dbReference type="InterPro" id="IPR029063">
    <property type="entry name" value="SAM-dependent_MTases_sf"/>
</dbReference>
<keyword evidence="7" id="KW-1185">Reference proteome</keyword>
<dbReference type="PANTHER" id="PTHR43464">
    <property type="entry name" value="METHYLTRANSFERASE"/>
    <property type="match status" value="1"/>
</dbReference>
<dbReference type="SUPFAM" id="SSF53335">
    <property type="entry name" value="S-adenosyl-L-methionine-dependent methyltransferases"/>
    <property type="match status" value="1"/>
</dbReference>
<name>A0A940RU69_9ACTN</name>
<dbReference type="InterPro" id="IPR041698">
    <property type="entry name" value="Methyltransf_25"/>
</dbReference>
<comment type="caution">
    <text evidence="6">The sequence shown here is derived from an EMBL/GenBank/DDBJ whole genome shotgun (WGS) entry which is preliminary data.</text>
</comment>
<protein>
    <submittedName>
        <fullName evidence="6">Class I SAM-dependent methyltransferase</fullName>
    </submittedName>
</protein>
<dbReference type="GO" id="GO:0032259">
    <property type="term" value="P:methylation"/>
    <property type="evidence" value="ECO:0007669"/>
    <property type="project" value="UniProtKB-KW"/>
</dbReference>
<evidence type="ECO:0000256" key="3">
    <source>
        <dbReference type="ARBA" id="ARBA00022691"/>
    </source>
</evidence>
<feature type="domain" description="Methyltransferase" evidence="5">
    <location>
        <begin position="40"/>
        <end position="132"/>
    </location>
</feature>
<dbReference type="RefSeq" id="WP_209338688.1">
    <property type="nucleotide sequence ID" value="NZ_JAGIQL010000012.1"/>
</dbReference>
<organism evidence="6 7">
    <name type="scientific">Streptomyces montanisoli</name>
    <dbReference type="NCBI Taxonomy" id="2798581"/>
    <lineage>
        <taxon>Bacteria</taxon>
        <taxon>Bacillati</taxon>
        <taxon>Actinomycetota</taxon>
        <taxon>Actinomycetes</taxon>
        <taxon>Kitasatosporales</taxon>
        <taxon>Streptomycetaceae</taxon>
        <taxon>Streptomyces</taxon>
    </lineage>
</organism>